<evidence type="ECO:0000313" key="2">
    <source>
        <dbReference type="EMBL" id="OON42175.1"/>
    </source>
</evidence>
<gene>
    <name evidence="2" type="ORF">BTJ39_03225</name>
</gene>
<keyword evidence="3" id="KW-1185">Reference proteome</keyword>
<feature type="signal peptide" evidence="1">
    <location>
        <begin position="1"/>
        <end position="17"/>
    </location>
</feature>
<evidence type="ECO:0000313" key="3">
    <source>
        <dbReference type="Proteomes" id="UP000190667"/>
    </source>
</evidence>
<dbReference type="OrthoDB" id="6556067at2"/>
<proteinExistence type="predicted"/>
<dbReference type="Proteomes" id="UP000190667">
    <property type="component" value="Unassembled WGS sequence"/>
</dbReference>
<dbReference type="STRING" id="1926881.BTJ39_03225"/>
<protein>
    <submittedName>
        <fullName evidence="2">Uncharacterized protein</fullName>
    </submittedName>
</protein>
<accession>A0A1S8YTH2</accession>
<reference evidence="2 3" key="1">
    <citation type="submission" date="2016-12" db="EMBL/GenBank/DDBJ databases">
        <title>Izhakiella australiana sp. nov. of genus Izhakiella isolated from Australian desert.</title>
        <authorList>
            <person name="Ji M."/>
        </authorList>
    </citation>
    <scope>NUCLEOTIDE SEQUENCE [LARGE SCALE GENOMIC DNA]</scope>
    <source>
        <strain evidence="2 3">D4N98</strain>
    </source>
</reference>
<comment type="caution">
    <text evidence="2">The sequence shown here is derived from an EMBL/GenBank/DDBJ whole genome shotgun (WGS) entry which is preliminary data.</text>
</comment>
<evidence type="ECO:0000256" key="1">
    <source>
        <dbReference type="SAM" id="SignalP"/>
    </source>
</evidence>
<sequence>MRSGFLAMLFLPWVLQAQPTARVFIDSADAGQARLATSINEMLFDSPTLRSLLAVEVFDINGVAPDFSGWIHYTRDRGGEMISRYRPPALPFLICLNGQRETLRLRLENKEQLCLCTQGC</sequence>
<keyword evidence="1" id="KW-0732">Signal</keyword>
<feature type="chain" id="PRO_5012820290" evidence="1">
    <location>
        <begin position="18"/>
        <end position="120"/>
    </location>
</feature>
<dbReference type="EMBL" id="MRUL01000001">
    <property type="protein sequence ID" value="OON42175.1"/>
    <property type="molecule type" value="Genomic_DNA"/>
</dbReference>
<name>A0A1S8YTH2_9GAMM</name>
<dbReference type="AlphaFoldDB" id="A0A1S8YTH2"/>
<organism evidence="2 3">
    <name type="scientific">Izhakiella australiensis</name>
    <dbReference type="NCBI Taxonomy" id="1926881"/>
    <lineage>
        <taxon>Bacteria</taxon>
        <taxon>Pseudomonadati</taxon>
        <taxon>Pseudomonadota</taxon>
        <taxon>Gammaproteobacteria</taxon>
        <taxon>Enterobacterales</taxon>
        <taxon>Erwiniaceae</taxon>
        <taxon>Izhakiella</taxon>
    </lineage>
</organism>